<dbReference type="Proteomes" id="UP000244005">
    <property type="component" value="Unassembled WGS sequence"/>
</dbReference>
<name>A0A2R6X604_MARPO</name>
<protein>
    <submittedName>
        <fullName evidence="1">Uncharacterized protein</fullName>
    </submittedName>
</protein>
<dbReference type="EMBL" id="KZ772706">
    <property type="protein sequence ID" value="PTQ41535.1"/>
    <property type="molecule type" value="Genomic_DNA"/>
</dbReference>
<keyword evidence="2" id="KW-1185">Reference proteome</keyword>
<accession>A0A2R6X604</accession>
<sequence length="141" mass="15729">MPYPSTAGSAETGNRMEAILEFSSRHATRWLEEKKFPSQPLRKSKRSNLLVLQGIDHIIYPHNSLPSSHLTEEISHVTASLVSPRPTLAPCMFDAPGSNQIRVFSQLREKPRLWPSISGALFRSASRVMPEQIIRAPSVGL</sequence>
<gene>
    <name evidence="1" type="ORF">MARPO_0034s0114</name>
</gene>
<dbReference type="Gramene" id="Mp6g04040.1">
    <property type="protein sequence ID" value="Mp6g04040.1.cds1"/>
    <property type="gene ID" value="Mp6g04040"/>
</dbReference>
<proteinExistence type="predicted"/>
<dbReference type="AlphaFoldDB" id="A0A2R6X604"/>
<evidence type="ECO:0000313" key="2">
    <source>
        <dbReference type="Proteomes" id="UP000244005"/>
    </source>
</evidence>
<reference evidence="2" key="1">
    <citation type="journal article" date="2017" name="Cell">
        <title>Insights into land plant evolution garnered from the Marchantia polymorpha genome.</title>
        <authorList>
            <person name="Bowman J.L."/>
            <person name="Kohchi T."/>
            <person name="Yamato K.T."/>
            <person name="Jenkins J."/>
            <person name="Shu S."/>
            <person name="Ishizaki K."/>
            <person name="Yamaoka S."/>
            <person name="Nishihama R."/>
            <person name="Nakamura Y."/>
            <person name="Berger F."/>
            <person name="Adam C."/>
            <person name="Aki S.S."/>
            <person name="Althoff F."/>
            <person name="Araki T."/>
            <person name="Arteaga-Vazquez M.A."/>
            <person name="Balasubrmanian S."/>
            <person name="Barry K."/>
            <person name="Bauer D."/>
            <person name="Boehm C.R."/>
            <person name="Briginshaw L."/>
            <person name="Caballero-Perez J."/>
            <person name="Catarino B."/>
            <person name="Chen F."/>
            <person name="Chiyoda S."/>
            <person name="Chovatia M."/>
            <person name="Davies K.M."/>
            <person name="Delmans M."/>
            <person name="Demura T."/>
            <person name="Dierschke T."/>
            <person name="Dolan L."/>
            <person name="Dorantes-Acosta A.E."/>
            <person name="Eklund D.M."/>
            <person name="Florent S.N."/>
            <person name="Flores-Sandoval E."/>
            <person name="Fujiyama A."/>
            <person name="Fukuzawa H."/>
            <person name="Galik B."/>
            <person name="Grimanelli D."/>
            <person name="Grimwood J."/>
            <person name="Grossniklaus U."/>
            <person name="Hamada T."/>
            <person name="Haseloff J."/>
            <person name="Hetherington A.J."/>
            <person name="Higo A."/>
            <person name="Hirakawa Y."/>
            <person name="Hundley H.N."/>
            <person name="Ikeda Y."/>
            <person name="Inoue K."/>
            <person name="Inoue S.I."/>
            <person name="Ishida S."/>
            <person name="Jia Q."/>
            <person name="Kakita M."/>
            <person name="Kanazawa T."/>
            <person name="Kawai Y."/>
            <person name="Kawashima T."/>
            <person name="Kennedy M."/>
            <person name="Kinose K."/>
            <person name="Kinoshita T."/>
            <person name="Kohara Y."/>
            <person name="Koide E."/>
            <person name="Komatsu K."/>
            <person name="Kopischke S."/>
            <person name="Kubo M."/>
            <person name="Kyozuka J."/>
            <person name="Lagercrantz U."/>
            <person name="Lin S.S."/>
            <person name="Lindquist E."/>
            <person name="Lipzen A.M."/>
            <person name="Lu C.W."/>
            <person name="De Luna E."/>
            <person name="Martienssen R.A."/>
            <person name="Minamino N."/>
            <person name="Mizutani M."/>
            <person name="Mizutani M."/>
            <person name="Mochizuki N."/>
            <person name="Monte I."/>
            <person name="Mosher R."/>
            <person name="Nagasaki H."/>
            <person name="Nakagami H."/>
            <person name="Naramoto S."/>
            <person name="Nishitani K."/>
            <person name="Ohtani M."/>
            <person name="Okamoto T."/>
            <person name="Okumura M."/>
            <person name="Phillips J."/>
            <person name="Pollak B."/>
            <person name="Reinders A."/>
            <person name="Rovekamp M."/>
            <person name="Sano R."/>
            <person name="Sawa S."/>
            <person name="Schmid M.W."/>
            <person name="Shirakawa M."/>
            <person name="Solano R."/>
            <person name="Spunde A."/>
            <person name="Suetsugu N."/>
            <person name="Sugano S."/>
            <person name="Sugiyama A."/>
            <person name="Sun R."/>
            <person name="Suzuki Y."/>
            <person name="Takenaka M."/>
            <person name="Takezawa D."/>
            <person name="Tomogane H."/>
            <person name="Tsuzuki M."/>
            <person name="Ueda T."/>
            <person name="Umeda M."/>
            <person name="Ward J.M."/>
            <person name="Watanabe Y."/>
            <person name="Yazaki K."/>
            <person name="Yokoyama R."/>
            <person name="Yoshitake Y."/>
            <person name="Yotsui I."/>
            <person name="Zachgo S."/>
            <person name="Schmutz J."/>
        </authorList>
    </citation>
    <scope>NUCLEOTIDE SEQUENCE [LARGE SCALE GENOMIC DNA]</scope>
    <source>
        <strain evidence="2">Tak-1</strain>
    </source>
</reference>
<organism evidence="1 2">
    <name type="scientific">Marchantia polymorpha</name>
    <name type="common">Common liverwort</name>
    <name type="synonym">Marchantia aquatica</name>
    <dbReference type="NCBI Taxonomy" id="3197"/>
    <lineage>
        <taxon>Eukaryota</taxon>
        <taxon>Viridiplantae</taxon>
        <taxon>Streptophyta</taxon>
        <taxon>Embryophyta</taxon>
        <taxon>Marchantiophyta</taxon>
        <taxon>Marchantiopsida</taxon>
        <taxon>Marchantiidae</taxon>
        <taxon>Marchantiales</taxon>
        <taxon>Marchantiaceae</taxon>
        <taxon>Marchantia</taxon>
    </lineage>
</organism>
<evidence type="ECO:0000313" key="1">
    <source>
        <dbReference type="EMBL" id="PTQ41535.1"/>
    </source>
</evidence>